<keyword evidence="5 8" id="KW-0812">Transmembrane</keyword>
<proteinExistence type="inferred from homology"/>
<evidence type="ECO:0000313" key="9">
    <source>
        <dbReference type="EMBL" id="MZQ84149.1"/>
    </source>
</evidence>
<feature type="transmembrane region" description="Helical" evidence="8">
    <location>
        <begin position="83"/>
        <end position="105"/>
    </location>
</feature>
<evidence type="ECO:0000256" key="7">
    <source>
        <dbReference type="ARBA" id="ARBA00023136"/>
    </source>
</evidence>
<evidence type="ECO:0000256" key="6">
    <source>
        <dbReference type="ARBA" id="ARBA00022989"/>
    </source>
</evidence>
<dbReference type="RefSeq" id="WP_161408286.1">
    <property type="nucleotide sequence ID" value="NZ_WTUZ01000021.1"/>
</dbReference>
<dbReference type="EMBL" id="WTUZ01000021">
    <property type="protein sequence ID" value="MZQ84149.1"/>
    <property type="molecule type" value="Genomic_DNA"/>
</dbReference>
<evidence type="ECO:0000256" key="1">
    <source>
        <dbReference type="ARBA" id="ARBA00004141"/>
    </source>
</evidence>
<evidence type="ECO:0000256" key="5">
    <source>
        <dbReference type="ARBA" id="ARBA00022692"/>
    </source>
</evidence>
<keyword evidence="6 8" id="KW-1133">Transmembrane helix</keyword>
<dbReference type="PANTHER" id="PTHR34975:SF2">
    <property type="entry name" value="SPORE GERMINATION PROTEIN A2"/>
    <property type="match status" value="1"/>
</dbReference>
<evidence type="ECO:0000256" key="4">
    <source>
        <dbReference type="ARBA" id="ARBA00022544"/>
    </source>
</evidence>
<comment type="similarity">
    <text evidence="2">Belongs to the amino acid-polyamine-organocation (APC) superfamily. Spore germination protein (SGP) (TC 2.A.3.9) family.</text>
</comment>
<dbReference type="Proteomes" id="UP000481087">
    <property type="component" value="Unassembled WGS sequence"/>
</dbReference>
<evidence type="ECO:0000256" key="3">
    <source>
        <dbReference type="ARBA" id="ARBA00022448"/>
    </source>
</evidence>
<keyword evidence="3" id="KW-0813">Transport</keyword>
<dbReference type="PANTHER" id="PTHR34975">
    <property type="entry name" value="SPORE GERMINATION PROTEIN A2"/>
    <property type="match status" value="1"/>
</dbReference>
<keyword evidence="4" id="KW-0309">Germination</keyword>
<feature type="transmembrane region" description="Helical" evidence="8">
    <location>
        <begin position="152"/>
        <end position="175"/>
    </location>
</feature>
<feature type="transmembrane region" description="Helical" evidence="8">
    <location>
        <begin position="195"/>
        <end position="213"/>
    </location>
</feature>
<keyword evidence="10" id="KW-1185">Reference proteome</keyword>
<sequence>MNQEAHKKFSVSPYLLFFIIYSSVIDVGMMYFQRDLVKDAGYDAWLSILIAAAAVHLIIWMMYKILSSLNQTDTTIISLNRRYFGKIIGTGLNLVIALYFSFGAFCTFRTYIEVVQIWIFPYMQMMPITLVALVLIYYTVSGGFRTVTGVSFWATCSIFLFIAPLTIMVISYLHPQNLLPLLNHSTVQILKSTETMFPHFLGFEVLLVVYPFIEQQSKSQKWAQFAIATAICMYMQVCLVAFMYYSQGQIIHIIWPTLNMISIVEFPLMQRVEYLVISIWFVKMLANISISVWSSTRSLKLAIHANPRISLIIILVLFIVAQLIVTDHDRLQSVNYFYGMTGIYFTAVFIPLMFIITRFKKRKRSP</sequence>
<dbReference type="Pfam" id="PF03845">
    <property type="entry name" value="Spore_permease"/>
    <property type="match status" value="1"/>
</dbReference>
<feature type="transmembrane region" description="Helical" evidence="8">
    <location>
        <begin position="274"/>
        <end position="293"/>
    </location>
</feature>
<comment type="caution">
    <text evidence="9">The sequence shown here is derived from an EMBL/GenBank/DDBJ whole genome shotgun (WGS) entry which is preliminary data.</text>
</comment>
<dbReference type="GO" id="GO:0016020">
    <property type="term" value="C:membrane"/>
    <property type="evidence" value="ECO:0007669"/>
    <property type="project" value="UniProtKB-SubCell"/>
</dbReference>
<gene>
    <name evidence="9" type="ORF">GQF01_18700</name>
</gene>
<dbReference type="GO" id="GO:0009847">
    <property type="term" value="P:spore germination"/>
    <property type="evidence" value="ECO:0007669"/>
    <property type="project" value="InterPro"/>
</dbReference>
<feature type="transmembrane region" description="Helical" evidence="8">
    <location>
        <begin position="44"/>
        <end position="63"/>
    </location>
</feature>
<evidence type="ECO:0000256" key="8">
    <source>
        <dbReference type="SAM" id="Phobius"/>
    </source>
</evidence>
<feature type="transmembrane region" description="Helical" evidence="8">
    <location>
        <begin position="336"/>
        <end position="356"/>
    </location>
</feature>
<feature type="transmembrane region" description="Helical" evidence="8">
    <location>
        <begin position="305"/>
        <end position="324"/>
    </location>
</feature>
<keyword evidence="7 8" id="KW-0472">Membrane</keyword>
<dbReference type="InterPro" id="IPR004761">
    <property type="entry name" value="Spore_GerAB"/>
</dbReference>
<evidence type="ECO:0000313" key="10">
    <source>
        <dbReference type="Proteomes" id="UP000481087"/>
    </source>
</evidence>
<dbReference type="Gene3D" id="1.20.1740.10">
    <property type="entry name" value="Amino acid/polyamine transporter I"/>
    <property type="match status" value="1"/>
</dbReference>
<reference evidence="9 10" key="1">
    <citation type="submission" date="2019-12" db="EMBL/GenBank/DDBJ databases">
        <title>Paenibacillus sp. nov. sp. isolated from soil.</title>
        <authorList>
            <person name="Kim J."/>
            <person name="Jeong S.E."/>
            <person name="Jung H.S."/>
            <person name="Jeon C.O."/>
        </authorList>
    </citation>
    <scope>NUCLEOTIDE SEQUENCE [LARGE SCALE GENOMIC DNA]</scope>
    <source>
        <strain evidence="9 10">5J-6</strain>
    </source>
</reference>
<dbReference type="AlphaFoldDB" id="A0A6L8V4D0"/>
<feature type="transmembrane region" description="Helical" evidence="8">
    <location>
        <begin position="12"/>
        <end position="32"/>
    </location>
</feature>
<comment type="subcellular location">
    <subcellularLocation>
        <location evidence="1">Membrane</location>
        <topology evidence="1">Multi-pass membrane protein</topology>
    </subcellularLocation>
</comment>
<feature type="transmembrane region" description="Helical" evidence="8">
    <location>
        <begin position="225"/>
        <end position="245"/>
    </location>
</feature>
<organism evidence="9 10">
    <name type="scientific">Paenibacillus silvestris</name>
    <dbReference type="NCBI Taxonomy" id="2606219"/>
    <lineage>
        <taxon>Bacteria</taxon>
        <taxon>Bacillati</taxon>
        <taxon>Bacillota</taxon>
        <taxon>Bacilli</taxon>
        <taxon>Bacillales</taxon>
        <taxon>Paenibacillaceae</taxon>
        <taxon>Paenibacillus</taxon>
    </lineage>
</organism>
<feature type="transmembrane region" description="Helical" evidence="8">
    <location>
        <begin position="117"/>
        <end position="140"/>
    </location>
</feature>
<protein>
    <submittedName>
        <fullName evidence="9">GerAB/ArcD/ProY family transporter</fullName>
    </submittedName>
</protein>
<evidence type="ECO:0000256" key="2">
    <source>
        <dbReference type="ARBA" id="ARBA00007998"/>
    </source>
</evidence>
<accession>A0A6L8V4D0</accession>
<dbReference type="NCBIfam" id="TIGR00912">
    <property type="entry name" value="2A0309"/>
    <property type="match status" value="1"/>
</dbReference>
<name>A0A6L8V4D0_9BACL</name>